<sequence length="542" mass="61256">MGALRILPIEETVSFIQVLVNAQWPLTVERAHEYVKQVGWTVEQPDADDEYVLPGSFWIAPDVRCRLTVHSYGVPDLFFHVSNIVEREEQHQATEILTAHMIGLEKELTNLYGQPFRFANDVNAREFRWWKTPAGVWVRINYGTARPTVSITGPRQESEPEDQIVVPDTKSCLQTIQTWLSAPWPLPVATVHDYADRVGWTPEEESSTEFYSTLIYALYDGNLRIFSEDFFAEPDVGVTYGRRGATRVHFDLAAHWSERTEAEAWPLIKERMRDVEAAITDLYGQPEKSTQGVDNQNYAKWDVTPHLSLSLFHGPGNSNVTIDYHGPEDERATGVPINYEVDDVLRIIDEWTQSMGSIDLFDAAEIASGIGWFPEDSSWPKIYYTQVSPPAEPRAAIRDENQKVWLVTFDVAMGVKERTPGRTPADIERVMTSLEVALTQRYGVAEESSHYGGHYRDWDTRRGLRVRIAYGLGMSSVWIYDPAKKATVETFITEPAGVKKTPRSSAATVESPQEGNTSTMSTVAIVTTFLAVLGGILKYFFF</sequence>
<evidence type="ECO:0000313" key="2">
    <source>
        <dbReference type="EMBL" id="RRC95127.1"/>
    </source>
</evidence>
<evidence type="ECO:0000313" key="3">
    <source>
        <dbReference type="Proteomes" id="UP000280444"/>
    </source>
</evidence>
<gene>
    <name evidence="2" type="ORF">EII11_06930</name>
</gene>
<dbReference type="Proteomes" id="UP000280444">
    <property type="component" value="Unassembled WGS sequence"/>
</dbReference>
<keyword evidence="1" id="KW-0472">Membrane</keyword>
<dbReference type="InterPro" id="IPR046268">
    <property type="entry name" value="DUF6301"/>
</dbReference>
<reference evidence="2 3" key="1">
    <citation type="submission" date="2018-11" db="EMBL/GenBank/DDBJ databases">
        <title>Genomes From Bacteria Associated with the Canine Oral Cavity: a Test Case for Automated Genome-Based Taxonomic Assignment.</title>
        <authorList>
            <person name="Coil D.A."/>
            <person name="Jospin G."/>
            <person name="Darling A.E."/>
            <person name="Wallis C."/>
            <person name="Davis I.J."/>
            <person name="Harris S."/>
            <person name="Eisen J.A."/>
            <person name="Holcombe L.J."/>
            <person name="O'Flynn C."/>
        </authorList>
    </citation>
    <scope>NUCLEOTIDE SEQUENCE [LARGE SCALE GENOMIC DNA]</scope>
    <source>
        <strain evidence="2 3">OH770</strain>
    </source>
</reference>
<keyword evidence="1" id="KW-0812">Transmembrane</keyword>
<evidence type="ECO:0000256" key="1">
    <source>
        <dbReference type="SAM" id="Phobius"/>
    </source>
</evidence>
<dbReference type="EMBL" id="RQZF01000006">
    <property type="protein sequence ID" value="RRC95127.1"/>
    <property type="molecule type" value="Genomic_DNA"/>
</dbReference>
<dbReference type="AlphaFoldDB" id="A0A3P1SDS5"/>
<accession>A0A3P1SDS5</accession>
<dbReference type="OrthoDB" id="3254024at2"/>
<feature type="transmembrane region" description="Helical" evidence="1">
    <location>
        <begin position="520"/>
        <end position="541"/>
    </location>
</feature>
<dbReference type="RefSeq" id="WP_124870626.1">
    <property type="nucleotide sequence ID" value="NZ_RQZF01000006.1"/>
</dbReference>
<comment type="caution">
    <text evidence="2">The sequence shown here is derived from an EMBL/GenBank/DDBJ whole genome shotgun (WGS) entry which is preliminary data.</text>
</comment>
<protein>
    <submittedName>
        <fullName evidence="2">Uncharacterized protein</fullName>
    </submittedName>
</protein>
<keyword evidence="3" id="KW-1185">Reference proteome</keyword>
<proteinExistence type="predicted"/>
<organism evidence="2 3">
    <name type="scientific">Schaalia canis</name>
    <dbReference type="NCBI Taxonomy" id="100469"/>
    <lineage>
        <taxon>Bacteria</taxon>
        <taxon>Bacillati</taxon>
        <taxon>Actinomycetota</taxon>
        <taxon>Actinomycetes</taxon>
        <taxon>Actinomycetales</taxon>
        <taxon>Actinomycetaceae</taxon>
        <taxon>Schaalia</taxon>
    </lineage>
</organism>
<name>A0A3P1SDS5_9ACTO</name>
<keyword evidence="1" id="KW-1133">Transmembrane helix</keyword>
<dbReference type="Pfam" id="PF19818">
    <property type="entry name" value="DUF6301"/>
    <property type="match status" value="3"/>
</dbReference>